<keyword evidence="6" id="KW-0406">Ion transport</keyword>
<feature type="compositionally biased region" description="Polar residues" evidence="8">
    <location>
        <begin position="174"/>
        <end position="185"/>
    </location>
</feature>
<feature type="transmembrane region" description="Helical" evidence="9">
    <location>
        <begin position="327"/>
        <end position="350"/>
    </location>
</feature>
<feature type="transmembrane region" description="Helical" evidence="9">
    <location>
        <begin position="805"/>
        <end position="832"/>
    </location>
</feature>
<evidence type="ECO:0000256" key="9">
    <source>
        <dbReference type="SAM" id="Phobius"/>
    </source>
</evidence>
<feature type="compositionally biased region" description="Basic residues" evidence="8">
    <location>
        <begin position="574"/>
        <end position="585"/>
    </location>
</feature>
<feature type="transmembrane region" description="Helical" evidence="9">
    <location>
        <begin position="741"/>
        <end position="760"/>
    </location>
</feature>
<dbReference type="InterPro" id="IPR004713">
    <property type="entry name" value="CaH_exchang"/>
</dbReference>
<feature type="region of interest" description="Disordered" evidence="8">
    <location>
        <begin position="1"/>
        <end position="48"/>
    </location>
</feature>
<feature type="domain" description="Sodium/calcium exchanger membrane region" evidence="10">
    <location>
        <begin position="741"/>
        <end position="884"/>
    </location>
</feature>
<feature type="compositionally biased region" description="Pro residues" evidence="8">
    <location>
        <begin position="188"/>
        <end position="197"/>
    </location>
</feature>
<feature type="compositionally biased region" description="Low complexity" evidence="8">
    <location>
        <begin position="447"/>
        <end position="468"/>
    </location>
</feature>
<dbReference type="GO" id="GO:0012505">
    <property type="term" value="C:endomembrane system"/>
    <property type="evidence" value="ECO:0007669"/>
    <property type="project" value="UniProtKB-SubCell"/>
</dbReference>
<protein>
    <submittedName>
        <fullName evidence="11">Sodium/calcium exchanger membrane region</fullName>
    </submittedName>
</protein>
<feature type="compositionally biased region" description="Polar residues" evidence="8">
    <location>
        <begin position="518"/>
        <end position="531"/>
    </location>
</feature>
<dbReference type="GO" id="GO:0000329">
    <property type="term" value="C:fungal-type vacuole membrane"/>
    <property type="evidence" value="ECO:0007669"/>
    <property type="project" value="TreeGrafter"/>
</dbReference>
<feature type="region of interest" description="Disordered" evidence="8">
    <location>
        <begin position="88"/>
        <end position="218"/>
    </location>
</feature>
<evidence type="ECO:0000256" key="4">
    <source>
        <dbReference type="ARBA" id="ARBA00022692"/>
    </source>
</evidence>
<feature type="transmembrane region" description="Helical" evidence="9">
    <location>
        <begin position="235"/>
        <end position="252"/>
    </location>
</feature>
<dbReference type="EMBL" id="WWBZ02000033">
    <property type="protein sequence ID" value="KAF4306870.1"/>
    <property type="molecule type" value="Genomic_DNA"/>
</dbReference>
<dbReference type="FunFam" id="1.20.1420.30:FF:000016">
    <property type="entry name" value="Membrane bound cation transporter"/>
    <property type="match status" value="1"/>
</dbReference>
<keyword evidence="7 9" id="KW-0472">Membrane</keyword>
<feature type="transmembrane region" description="Helical" evidence="9">
    <location>
        <begin position="772"/>
        <end position="793"/>
    </location>
</feature>
<dbReference type="AlphaFoldDB" id="A0A8H4ISZ4"/>
<keyword evidence="4 9" id="KW-0812">Transmembrane</keyword>
<feature type="compositionally biased region" description="Polar residues" evidence="8">
    <location>
        <begin position="625"/>
        <end position="636"/>
    </location>
</feature>
<keyword evidence="5 9" id="KW-1133">Transmembrane helix</keyword>
<dbReference type="PANTHER" id="PTHR31503">
    <property type="entry name" value="VACUOLAR CALCIUM ION TRANSPORTER"/>
    <property type="match status" value="1"/>
</dbReference>
<feature type="region of interest" description="Disordered" evidence="8">
    <location>
        <begin position="442"/>
        <end position="640"/>
    </location>
</feature>
<feature type="transmembrane region" description="Helical" evidence="9">
    <location>
        <begin position="838"/>
        <end position="859"/>
    </location>
</feature>
<feature type="compositionally biased region" description="Polar residues" evidence="8">
    <location>
        <begin position="139"/>
        <end position="165"/>
    </location>
</feature>
<feature type="compositionally biased region" description="Polar residues" evidence="8">
    <location>
        <begin position="93"/>
        <end position="112"/>
    </location>
</feature>
<sequence>MAAAQQSTRPDSPPGMPPLATVAQEAWQQGGDKRRDGSREGSQGAGQIPHYNCAVCPSLLVRPSFFFAVATSPPRIFTSSVDVRNSPALHSPLSGQSTDMPNHTPMGDSSNRFLDRINSWAKAHASNRQPRDARRSILPLSNQPSNGTEPSTASTTSEKPQSTHNYPRRASAGGQPTHNNVADNTSASPPPPAPPPDNTQLDGAASPTLDSGEKPPLPTRARNGIIRFFQHTKDALCYSWVNVLLVFVPIGIASKPAKMSDELIFSMNAIAIIPLAGLLSHATESVAVRLGDTLGALLNVSFGNAVELILFIILLAKNEIRVVQASLLGSILANLLLILGMAFLLGGLRFQEQVYNSTVTQMSACLLSLAVMSLLLPTAFHASFSSYSTADYKTLQVSRGTSVILLVVYVLYLLFQLKSHAYLYESTPQHIIDEESHPGVLADMLNSSSSSDSSSDSSSSDTDSSSGSNTTAKKIKRAFRQRKRRKSSTSSTKETPSTPSAPSAMSSNSVENHRGYFESQSNAQEGGSSRRGSVLEAILSGDEADTDDFAFRHPGSRIRDFEAGSSTSPPIERTRKKSKKKRRKHADAESAGDLNEKDGGRKSSKAPETEKDPRRVGFVDDPVSISGNEAGQTIPPNSARRPFNFRQLSARPAILPSMPGFLSNNVFVTPPPTSGPGVGAGRGLRRTASLPDRLNRNSNNRMSNNSVPGSMPPLAAYPGRVNSEHEPAEPAEKHEMSRTSAIMMLLISTGLVAICADFMSDAIEPLVETTGISQAFIGLIILPIVGNAAEHVTAVTVAAKNKMDLAIGVAVGSSIQIAIFVTPFIVILGWIMGKEMSLYFNIFETVSLFVTAFVINFLILDGRSNYLEGSLLIAAYVIIAVASFFYPDGCEASQIGGSEGSC</sequence>
<dbReference type="InterPro" id="IPR044880">
    <property type="entry name" value="NCX_ion-bd_dom_sf"/>
</dbReference>
<feature type="transmembrane region" description="Helical" evidence="9">
    <location>
        <begin position="294"/>
        <end position="315"/>
    </location>
</feature>
<comment type="similarity">
    <text evidence="2">Belongs to the Ca(2+):cation antiporter (CaCA) (TC 2.A.19) family.</text>
</comment>
<reference evidence="11" key="1">
    <citation type="submission" date="2020-04" db="EMBL/GenBank/DDBJ databases">
        <title>Genome Assembly and Annotation of Botryosphaeria dothidea sdau 11-99, a Latent Pathogen of Apple Fruit Ring Rot in China.</title>
        <authorList>
            <person name="Yu C."/>
            <person name="Diao Y."/>
            <person name="Lu Q."/>
            <person name="Zhao J."/>
            <person name="Cui S."/>
            <person name="Peng C."/>
            <person name="He B."/>
            <person name="Liu H."/>
        </authorList>
    </citation>
    <scope>NUCLEOTIDE SEQUENCE [LARGE SCALE GENOMIC DNA]</scope>
    <source>
        <strain evidence="11">Sdau11-99</strain>
    </source>
</reference>
<evidence type="ECO:0000256" key="2">
    <source>
        <dbReference type="ARBA" id="ARBA00008170"/>
    </source>
</evidence>
<dbReference type="PANTHER" id="PTHR31503:SF18">
    <property type="entry name" value="CA(2+)_H(+) EXCHANGER, PUTATIVE (EUROFUNG)-RELATED"/>
    <property type="match status" value="1"/>
</dbReference>
<evidence type="ECO:0000256" key="1">
    <source>
        <dbReference type="ARBA" id="ARBA00004127"/>
    </source>
</evidence>
<organism evidence="11 12">
    <name type="scientific">Botryosphaeria dothidea</name>
    <dbReference type="NCBI Taxonomy" id="55169"/>
    <lineage>
        <taxon>Eukaryota</taxon>
        <taxon>Fungi</taxon>
        <taxon>Dikarya</taxon>
        <taxon>Ascomycota</taxon>
        <taxon>Pezizomycotina</taxon>
        <taxon>Dothideomycetes</taxon>
        <taxon>Dothideomycetes incertae sedis</taxon>
        <taxon>Botryosphaeriales</taxon>
        <taxon>Botryosphaeriaceae</taxon>
        <taxon>Botryosphaeria</taxon>
    </lineage>
</organism>
<feature type="region of interest" description="Disordered" evidence="8">
    <location>
        <begin position="673"/>
        <end position="712"/>
    </location>
</feature>
<name>A0A8H4ISZ4_9PEZI</name>
<feature type="compositionally biased region" description="Basic residues" evidence="8">
    <location>
        <begin position="473"/>
        <end position="487"/>
    </location>
</feature>
<feature type="transmembrane region" description="Helical" evidence="9">
    <location>
        <begin position="362"/>
        <end position="384"/>
    </location>
</feature>
<dbReference type="GO" id="GO:0015369">
    <property type="term" value="F:calcium:proton antiporter activity"/>
    <property type="evidence" value="ECO:0007669"/>
    <property type="project" value="TreeGrafter"/>
</dbReference>
<evidence type="ECO:0000259" key="10">
    <source>
        <dbReference type="Pfam" id="PF01699"/>
    </source>
</evidence>
<dbReference type="Gene3D" id="1.20.1420.30">
    <property type="entry name" value="NCX, central ion-binding region"/>
    <property type="match status" value="2"/>
</dbReference>
<feature type="compositionally biased region" description="Low complexity" evidence="8">
    <location>
        <begin position="696"/>
        <end position="706"/>
    </location>
</feature>
<evidence type="ECO:0000256" key="7">
    <source>
        <dbReference type="ARBA" id="ARBA00023136"/>
    </source>
</evidence>
<dbReference type="FunFam" id="1.20.1420.30:FF:000011">
    <property type="entry name" value="Vacuolar calcium ion transporter"/>
    <property type="match status" value="1"/>
</dbReference>
<feature type="transmembrane region" description="Helical" evidence="9">
    <location>
        <begin position="396"/>
        <end position="415"/>
    </location>
</feature>
<evidence type="ECO:0000256" key="8">
    <source>
        <dbReference type="SAM" id="MobiDB-lite"/>
    </source>
</evidence>
<evidence type="ECO:0000256" key="5">
    <source>
        <dbReference type="ARBA" id="ARBA00022989"/>
    </source>
</evidence>
<keyword evidence="12" id="KW-1185">Reference proteome</keyword>
<dbReference type="Pfam" id="PF01699">
    <property type="entry name" value="Na_Ca_ex"/>
    <property type="match status" value="2"/>
</dbReference>
<feature type="domain" description="Sodium/calcium exchanger membrane region" evidence="10">
    <location>
        <begin position="264"/>
        <end position="417"/>
    </location>
</feature>
<comment type="subcellular location">
    <subcellularLocation>
        <location evidence="1">Endomembrane system</location>
        <topology evidence="1">Multi-pass membrane protein</topology>
    </subcellularLocation>
</comment>
<keyword evidence="3" id="KW-0813">Transport</keyword>
<accession>A0A8H4ISZ4</accession>
<feature type="compositionally biased region" description="Polar residues" evidence="8">
    <location>
        <begin position="1"/>
        <end position="10"/>
    </location>
</feature>
<evidence type="ECO:0000256" key="3">
    <source>
        <dbReference type="ARBA" id="ARBA00022448"/>
    </source>
</evidence>
<evidence type="ECO:0000313" key="12">
    <source>
        <dbReference type="Proteomes" id="UP000572817"/>
    </source>
</evidence>
<dbReference type="GO" id="GO:0006874">
    <property type="term" value="P:intracellular calcium ion homeostasis"/>
    <property type="evidence" value="ECO:0007669"/>
    <property type="project" value="TreeGrafter"/>
</dbReference>
<dbReference type="InterPro" id="IPR004837">
    <property type="entry name" value="NaCa_Exmemb"/>
</dbReference>
<evidence type="ECO:0000313" key="11">
    <source>
        <dbReference type="EMBL" id="KAF4306870.1"/>
    </source>
</evidence>
<feature type="transmembrane region" description="Helical" evidence="9">
    <location>
        <begin position="264"/>
        <end position="282"/>
    </location>
</feature>
<dbReference type="Proteomes" id="UP000572817">
    <property type="component" value="Unassembled WGS sequence"/>
</dbReference>
<feature type="compositionally biased region" description="Basic and acidic residues" evidence="8">
    <location>
        <begin position="594"/>
        <end position="618"/>
    </location>
</feature>
<evidence type="ECO:0000256" key="6">
    <source>
        <dbReference type="ARBA" id="ARBA00023065"/>
    </source>
</evidence>
<gene>
    <name evidence="11" type="ORF">GTA08_BOTSDO05619</name>
</gene>
<proteinExistence type="inferred from homology"/>
<comment type="caution">
    <text evidence="11">The sequence shown here is derived from an EMBL/GenBank/DDBJ whole genome shotgun (WGS) entry which is preliminary data.</text>
</comment>
<dbReference type="OrthoDB" id="1699231at2759"/>
<feature type="compositionally biased region" description="Low complexity" evidence="8">
    <location>
        <begin position="488"/>
        <end position="509"/>
    </location>
</feature>
<feature type="transmembrane region" description="Helical" evidence="9">
    <location>
        <begin position="866"/>
        <end position="886"/>
    </location>
</feature>